<dbReference type="AlphaFoldDB" id="A0A3M9NGP9"/>
<evidence type="ECO:0000313" key="12">
    <source>
        <dbReference type="Proteomes" id="UP000267223"/>
    </source>
</evidence>
<keyword evidence="12" id="KW-1185">Reference proteome</keyword>
<keyword evidence="7" id="KW-0998">Cell outer membrane</keyword>
<evidence type="ECO:0000259" key="9">
    <source>
        <dbReference type="Pfam" id="PF07715"/>
    </source>
</evidence>
<dbReference type="PANTHER" id="PTHR30069:SF29">
    <property type="entry name" value="HEMOGLOBIN AND HEMOGLOBIN-HAPTOGLOBIN-BINDING PROTEIN 1-RELATED"/>
    <property type="match status" value="1"/>
</dbReference>
<keyword evidence="4" id="KW-0812">Transmembrane</keyword>
<keyword evidence="11" id="KW-0675">Receptor</keyword>
<dbReference type="OrthoDB" id="905812at2"/>
<dbReference type="GO" id="GO:0015344">
    <property type="term" value="F:siderophore uptake transmembrane transporter activity"/>
    <property type="evidence" value="ECO:0007669"/>
    <property type="project" value="TreeGrafter"/>
</dbReference>
<organism evidence="11 12">
    <name type="scientific">Hanamia caeni</name>
    <dbReference type="NCBI Taxonomy" id="2294116"/>
    <lineage>
        <taxon>Bacteria</taxon>
        <taxon>Pseudomonadati</taxon>
        <taxon>Bacteroidota</taxon>
        <taxon>Chitinophagia</taxon>
        <taxon>Chitinophagales</taxon>
        <taxon>Chitinophagaceae</taxon>
        <taxon>Hanamia</taxon>
    </lineage>
</organism>
<keyword evidence="2" id="KW-0813">Transport</keyword>
<evidence type="ECO:0000259" key="10">
    <source>
        <dbReference type="Pfam" id="PF14905"/>
    </source>
</evidence>
<keyword evidence="6" id="KW-0472">Membrane</keyword>
<evidence type="ECO:0000256" key="1">
    <source>
        <dbReference type="ARBA" id="ARBA00004571"/>
    </source>
</evidence>
<dbReference type="GO" id="GO:0009279">
    <property type="term" value="C:cell outer membrane"/>
    <property type="evidence" value="ECO:0007669"/>
    <property type="project" value="UniProtKB-SubCell"/>
</dbReference>
<sequence>MRHLILSLSFFLFINSLKAQVEKEPLPTQDAVEIKIKSTSSILGRVVDLQNSKGINAASVQLFAVENDSTSTTPDDSLIAVMLTKPNGDFLISNIPPISNFRVEVSAVGYSIYNHLIQIGRTNDTEIIHKDLGNIVMARQNEQLQTVTIVAQRPALKLGIDKKIFDVSKSITSKGGTAVDVMKNIPSVSVDVDGNVQLRNSSPTIFVDGRPTILTLDQISSDDIDRIEIITNPSAKYDASSTAGIINVILKKDKRYGLNGLVSITGGIPTRYAGNINLNLRQGKFNFFVSSHYNYGNSDGKGKSFRQNKSEGVVENYFNQHSLNNRKREFFALRGGVDFFLDNRNTFTLSQGYVNGKFDNNQMQDQEYYDAQNDLTRTGTRTSNGNFQFKRNSSSLYYTHKFPKEGETLDASVKVNYGGVTSANAIVNSFYDKQGALTGDPSVVNDDGANDNTQVTAKIDYVNPLGDDKKIEAGLRSYINDYTSHFNSYSVKNGTQTKLPLSNNYEYTENVQAAYFTYTGKIISIGYQAGLRGEYSKFSGTLIDSAKKFGYEYPSKIDNILDALFPSLYLSKKLNETDELQLNYSRRIRRPDFWQLNPFIDINDPLNIQQGNPELKPEYTNSLEFNYSKSFKNNSNFLASIYFRNTTGDITRFSDTLTSKQYADLQNAAVDPNAILNTFINAKNTNRAGLELTWQQKFGDNFDITPNINVGYRKVNAPQKSFDLSNEGFDFSTKFTSNYKIKTKEPANAFNNLSFQLTAEYRSPSVIPQGKRLERFSSDFALQKDLFKNNRGSITFSVEDIFNSHKFGVIYNTPTFYQESYNMRHVRSFRLTFSYKFGNSDFSLFRKNVDREDS</sequence>
<gene>
    <name evidence="11" type="ORF">EFY79_09395</name>
</gene>
<dbReference type="InterPro" id="IPR036942">
    <property type="entry name" value="Beta-barrel_TonB_sf"/>
</dbReference>
<dbReference type="Pfam" id="PF14905">
    <property type="entry name" value="OMP_b-brl_3"/>
    <property type="match status" value="1"/>
</dbReference>
<dbReference type="Gene3D" id="2.40.170.20">
    <property type="entry name" value="TonB-dependent receptor, beta-barrel domain"/>
    <property type="match status" value="1"/>
</dbReference>
<comment type="subcellular location">
    <subcellularLocation>
        <location evidence="1">Cell outer membrane</location>
        <topology evidence="1">Multi-pass membrane protein</topology>
    </subcellularLocation>
</comment>
<feature type="domain" description="Outer membrane protein beta-barrel" evidence="10">
    <location>
        <begin position="400"/>
        <end position="835"/>
    </location>
</feature>
<evidence type="ECO:0000256" key="6">
    <source>
        <dbReference type="ARBA" id="ARBA00023136"/>
    </source>
</evidence>
<dbReference type="SUPFAM" id="SSF49478">
    <property type="entry name" value="Cna protein B-type domain"/>
    <property type="match status" value="1"/>
</dbReference>
<dbReference type="RefSeq" id="WP_123120444.1">
    <property type="nucleotide sequence ID" value="NZ_RJJR01000006.1"/>
</dbReference>
<evidence type="ECO:0000256" key="2">
    <source>
        <dbReference type="ARBA" id="ARBA00022448"/>
    </source>
</evidence>
<evidence type="ECO:0000256" key="8">
    <source>
        <dbReference type="SAM" id="SignalP"/>
    </source>
</evidence>
<dbReference type="Gene3D" id="2.170.130.10">
    <property type="entry name" value="TonB-dependent receptor, plug domain"/>
    <property type="match status" value="1"/>
</dbReference>
<dbReference type="PANTHER" id="PTHR30069">
    <property type="entry name" value="TONB-DEPENDENT OUTER MEMBRANE RECEPTOR"/>
    <property type="match status" value="1"/>
</dbReference>
<accession>A0A3M9NGP9</accession>
<protein>
    <submittedName>
        <fullName evidence="11">TonB-dependent receptor</fullName>
    </submittedName>
</protein>
<feature type="chain" id="PRO_5018159424" evidence="8">
    <location>
        <begin position="20"/>
        <end position="854"/>
    </location>
</feature>
<dbReference type="InterPro" id="IPR037066">
    <property type="entry name" value="Plug_dom_sf"/>
</dbReference>
<keyword evidence="3" id="KW-1134">Transmembrane beta strand</keyword>
<comment type="caution">
    <text evidence="11">The sequence shown here is derived from an EMBL/GenBank/DDBJ whole genome shotgun (WGS) entry which is preliminary data.</text>
</comment>
<evidence type="ECO:0000256" key="3">
    <source>
        <dbReference type="ARBA" id="ARBA00022452"/>
    </source>
</evidence>
<evidence type="ECO:0000256" key="4">
    <source>
        <dbReference type="ARBA" id="ARBA00022692"/>
    </source>
</evidence>
<dbReference type="Proteomes" id="UP000267223">
    <property type="component" value="Unassembled WGS sequence"/>
</dbReference>
<proteinExistence type="predicted"/>
<dbReference type="GO" id="GO:0044718">
    <property type="term" value="P:siderophore transmembrane transport"/>
    <property type="evidence" value="ECO:0007669"/>
    <property type="project" value="TreeGrafter"/>
</dbReference>
<dbReference type="InterPro" id="IPR012910">
    <property type="entry name" value="Plug_dom"/>
</dbReference>
<keyword evidence="5 8" id="KW-0732">Signal</keyword>
<evidence type="ECO:0000256" key="7">
    <source>
        <dbReference type="ARBA" id="ARBA00023237"/>
    </source>
</evidence>
<name>A0A3M9NGP9_9BACT</name>
<reference evidence="11 12" key="1">
    <citation type="submission" date="2018-11" db="EMBL/GenBank/DDBJ databases">
        <title>Draft genome sequence of Ferruginibacter sp. BO-59.</title>
        <authorList>
            <person name="Im W.T."/>
        </authorList>
    </citation>
    <scope>NUCLEOTIDE SEQUENCE [LARGE SCALE GENOMIC DNA]</scope>
    <source>
        <strain evidence="11 12">BO-59</strain>
    </source>
</reference>
<evidence type="ECO:0000313" key="11">
    <source>
        <dbReference type="EMBL" id="RNI36960.1"/>
    </source>
</evidence>
<dbReference type="SUPFAM" id="SSF56935">
    <property type="entry name" value="Porins"/>
    <property type="match status" value="1"/>
</dbReference>
<feature type="signal peptide" evidence="8">
    <location>
        <begin position="1"/>
        <end position="19"/>
    </location>
</feature>
<dbReference type="InterPro" id="IPR041700">
    <property type="entry name" value="OMP_b-brl_3"/>
</dbReference>
<dbReference type="Pfam" id="PF07715">
    <property type="entry name" value="Plug"/>
    <property type="match status" value="1"/>
</dbReference>
<dbReference type="InterPro" id="IPR039426">
    <property type="entry name" value="TonB-dep_rcpt-like"/>
</dbReference>
<evidence type="ECO:0000256" key="5">
    <source>
        <dbReference type="ARBA" id="ARBA00022729"/>
    </source>
</evidence>
<dbReference type="EMBL" id="RJJR01000006">
    <property type="protein sequence ID" value="RNI36960.1"/>
    <property type="molecule type" value="Genomic_DNA"/>
</dbReference>
<feature type="domain" description="TonB-dependent receptor plug" evidence="9">
    <location>
        <begin position="176"/>
        <end position="245"/>
    </location>
</feature>